<evidence type="ECO:0000256" key="1">
    <source>
        <dbReference type="SAM" id="SignalP"/>
    </source>
</evidence>
<accession>A0A0J6X0B6</accession>
<dbReference type="EMBL" id="LEKT01000003">
    <property type="protein sequence ID" value="KMO87587.1"/>
    <property type="molecule type" value="Genomic_DNA"/>
</dbReference>
<dbReference type="InterPro" id="IPR024930">
    <property type="entry name" value="Skp_dom_sf"/>
</dbReference>
<organism evidence="2 3">
    <name type="scientific">Megasphaera cerevisiae DSM 20462</name>
    <dbReference type="NCBI Taxonomy" id="1122219"/>
    <lineage>
        <taxon>Bacteria</taxon>
        <taxon>Bacillati</taxon>
        <taxon>Bacillota</taxon>
        <taxon>Negativicutes</taxon>
        <taxon>Veillonellales</taxon>
        <taxon>Veillonellaceae</taxon>
        <taxon>Megasphaera</taxon>
    </lineage>
</organism>
<sequence length="140" mass="15644">MKWNKKVMTAVLAAMMTLGTLGTSFAAGLGTIDMSALLQKHPQFPKAMTEWQTDVTNTQKDFQAELKKTSDKKAQEELVKKYNADLNKKRIALFNPLEKDVLEKTKQVQKEKSLDYIVLKGAVVIGESQDITNDVAAKLK</sequence>
<dbReference type="PATRIC" id="fig|1122219.3.peg.1074"/>
<dbReference type="AlphaFoldDB" id="A0A0J6X0B6"/>
<dbReference type="SUPFAM" id="SSF111384">
    <property type="entry name" value="OmpH-like"/>
    <property type="match status" value="1"/>
</dbReference>
<feature type="chain" id="PRO_5030008874" evidence="1">
    <location>
        <begin position="27"/>
        <end position="140"/>
    </location>
</feature>
<dbReference type="GO" id="GO:0051082">
    <property type="term" value="F:unfolded protein binding"/>
    <property type="evidence" value="ECO:0007669"/>
    <property type="project" value="InterPro"/>
</dbReference>
<comment type="caution">
    <text evidence="2">The sequence shown here is derived from an EMBL/GenBank/DDBJ whole genome shotgun (WGS) entry which is preliminary data.</text>
</comment>
<dbReference type="STRING" id="39029.BSR42_01315"/>
<evidence type="ECO:0000313" key="2">
    <source>
        <dbReference type="EMBL" id="KMO87587.1"/>
    </source>
</evidence>
<name>A0A0J6X0B6_9FIRM</name>
<dbReference type="Pfam" id="PF03938">
    <property type="entry name" value="OmpH"/>
    <property type="match status" value="1"/>
</dbReference>
<feature type="signal peptide" evidence="1">
    <location>
        <begin position="1"/>
        <end position="26"/>
    </location>
</feature>
<dbReference type="RefSeq" id="WP_048513039.1">
    <property type="nucleotide sequence ID" value="NZ_FUXD01000010.1"/>
</dbReference>
<dbReference type="Gene3D" id="3.30.910.20">
    <property type="entry name" value="Skp domain"/>
    <property type="match status" value="1"/>
</dbReference>
<keyword evidence="1" id="KW-0732">Signal</keyword>
<dbReference type="InterPro" id="IPR005632">
    <property type="entry name" value="Chaperone_Skp"/>
</dbReference>
<protein>
    <submittedName>
        <fullName evidence="2">Membrane protein</fullName>
    </submittedName>
</protein>
<dbReference type="Proteomes" id="UP000036503">
    <property type="component" value="Unassembled WGS sequence"/>
</dbReference>
<evidence type="ECO:0000313" key="3">
    <source>
        <dbReference type="Proteomes" id="UP000036503"/>
    </source>
</evidence>
<reference evidence="2 3" key="1">
    <citation type="submission" date="2015-06" db="EMBL/GenBank/DDBJ databases">
        <title>Draft genome sequence of beer spoilage bacterium Megasphaera cerevisiae type strain 20462.</title>
        <authorList>
            <person name="Kutumbaka K."/>
            <person name="Pasmowitz J."/>
            <person name="Mategko J."/>
            <person name="Reyes D."/>
            <person name="Friedrich A."/>
            <person name="Han S."/>
            <person name="Martens-Habbena W."/>
            <person name="Neal-McKinney J."/>
            <person name="Janagama H.K."/>
            <person name="Nadala C."/>
            <person name="Samadpour M."/>
        </authorList>
    </citation>
    <scope>NUCLEOTIDE SEQUENCE [LARGE SCALE GENOMIC DNA]</scope>
    <source>
        <strain evidence="2 3">DSM 20462</strain>
    </source>
</reference>
<dbReference type="InParanoid" id="A0A0J6X0B6"/>
<dbReference type="SMART" id="SM00935">
    <property type="entry name" value="OmpH"/>
    <property type="match status" value="1"/>
</dbReference>
<proteinExistence type="predicted"/>
<dbReference type="OrthoDB" id="1625284at2"/>
<gene>
    <name evidence="2" type="ORF">AB840_01375</name>
</gene>
<keyword evidence="3" id="KW-1185">Reference proteome</keyword>